<comment type="similarity">
    <text evidence="1">Belongs to the peptidase M42 family.</text>
</comment>
<evidence type="ECO:0000256" key="2">
    <source>
        <dbReference type="ARBA" id="ARBA00022438"/>
    </source>
</evidence>
<dbReference type="GO" id="GO:0046872">
    <property type="term" value="F:metal ion binding"/>
    <property type="evidence" value="ECO:0007669"/>
    <property type="project" value="UniProtKB-KW"/>
</dbReference>
<dbReference type="InterPro" id="IPR051464">
    <property type="entry name" value="Peptidase_M42_aminopept"/>
</dbReference>
<gene>
    <name evidence="6" type="ORF">METZ01_LOCUS465016</name>
</gene>
<dbReference type="Pfam" id="PF05343">
    <property type="entry name" value="Peptidase_M42"/>
    <property type="match status" value="1"/>
</dbReference>
<reference evidence="6" key="1">
    <citation type="submission" date="2018-05" db="EMBL/GenBank/DDBJ databases">
        <authorList>
            <person name="Lanie J.A."/>
            <person name="Ng W.-L."/>
            <person name="Kazmierczak K.M."/>
            <person name="Andrzejewski T.M."/>
            <person name="Davidsen T.M."/>
            <person name="Wayne K.J."/>
            <person name="Tettelin H."/>
            <person name="Glass J.I."/>
            <person name="Rusch D."/>
            <person name="Podicherti R."/>
            <person name="Tsui H.-C.T."/>
            <person name="Winkler M.E."/>
        </authorList>
    </citation>
    <scope>NUCLEOTIDE SEQUENCE</scope>
</reference>
<dbReference type="InterPro" id="IPR023367">
    <property type="entry name" value="Peptidase_M42_dom2"/>
</dbReference>
<dbReference type="PANTHER" id="PTHR32481:SF0">
    <property type="entry name" value="AMINOPEPTIDASE YPDE-RELATED"/>
    <property type="match status" value="1"/>
</dbReference>
<feature type="non-terminal residue" evidence="6">
    <location>
        <position position="1"/>
    </location>
</feature>
<keyword evidence="4" id="KW-0479">Metal-binding</keyword>
<dbReference type="AlphaFoldDB" id="A0A383AWS6"/>
<sequence length="193" mass="20918">VDVDRDRLFANLTPLLTAHAPSGVESEVESLLRQMLADANGTLSQDAAGSLILHIAGRAQDSPVAVTAHKDEIALIVKRIEDDGRLRVENTGGLHPWAIGETPVEILTPSTSLPGVLSIGSKHVSRQSPAGRLKEGEVLTWDLMWVETKREASALCNAGVRVGSRVVIDRRWKQPIWLSDNFIAGYNLDCRAG</sequence>
<dbReference type="InterPro" id="IPR008007">
    <property type="entry name" value="Peptidase_M42"/>
</dbReference>
<dbReference type="GO" id="GO:0004177">
    <property type="term" value="F:aminopeptidase activity"/>
    <property type="evidence" value="ECO:0007669"/>
    <property type="project" value="UniProtKB-KW"/>
</dbReference>
<evidence type="ECO:0000256" key="3">
    <source>
        <dbReference type="ARBA" id="ARBA00022670"/>
    </source>
</evidence>
<dbReference type="PANTHER" id="PTHR32481">
    <property type="entry name" value="AMINOPEPTIDASE"/>
    <property type="match status" value="1"/>
</dbReference>
<keyword evidence="3" id="KW-0645">Protease</keyword>
<dbReference type="SUPFAM" id="SSF53187">
    <property type="entry name" value="Zn-dependent exopeptidases"/>
    <property type="match status" value="1"/>
</dbReference>
<evidence type="ECO:0000313" key="6">
    <source>
        <dbReference type="EMBL" id="SVE12162.1"/>
    </source>
</evidence>
<accession>A0A383AWS6</accession>
<evidence type="ECO:0000256" key="5">
    <source>
        <dbReference type="ARBA" id="ARBA00022801"/>
    </source>
</evidence>
<name>A0A383AWS6_9ZZZZ</name>
<feature type="non-terminal residue" evidence="6">
    <location>
        <position position="193"/>
    </location>
</feature>
<protein>
    <submittedName>
        <fullName evidence="6">Uncharacterized protein</fullName>
    </submittedName>
</protein>
<keyword evidence="5" id="KW-0378">Hydrolase</keyword>
<dbReference type="GO" id="GO:0006508">
    <property type="term" value="P:proteolysis"/>
    <property type="evidence" value="ECO:0007669"/>
    <property type="project" value="UniProtKB-KW"/>
</dbReference>
<evidence type="ECO:0000256" key="4">
    <source>
        <dbReference type="ARBA" id="ARBA00022723"/>
    </source>
</evidence>
<evidence type="ECO:0000256" key="1">
    <source>
        <dbReference type="ARBA" id="ARBA00006272"/>
    </source>
</evidence>
<dbReference type="SUPFAM" id="SSF101821">
    <property type="entry name" value="Aminopeptidase/glucanase lid domain"/>
    <property type="match status" value="1"/>
</dbReference>
<keyword evidence="2" id="KW-0031">Aminopeptidase</keyword>
<dbReference type="EMBL" id="UINC01195550">
    <property type="protein sequence ID" value="SVE12162.1"/>
    <property type="molecule type" value="Genomic_DNA"/>
</dbReference>
<proteinExistence type="inferred from homology"/>
<dbReference type="Gene3D" id="2.40.30.40">
    <property type="entry name" value="Peptidase M42, domain 2"/>
    <property type="match status" value="1"/>
</dbReference>
<organism evidence="6">
    <name type="scientific">marine metagenome</name>
    <dbReference type="NCBI Taxonomy" id="408172"/>
    <lineage>
        <taxon>unclassified sequences</taxon>
        <taxon>metagenomes</taxon>
        <taxon>ecological metagenomes</taxon>
    </lineage>
</organism>